<dbReference type="InterPro" id="IPR029058">
    <property type="entry name" value="AB_hydrolase_fold"/>
</dbReference>
<dbReference type="Gene3D" id="3.40.50.1820">
    <property type="entry name" value="alpha/beta hydrolase"/>
    <property type="match status" value="1"/>
</dbReference>
<dbReference type="Proteomes" id="UP000764110">
    <property type="component" value="Unassembled WGS sequence"/>
</dbReference>
<keyword evidence="2" id="KW-0472">Membrane</keyword>
<keyword evidence="2" id="KW-0812">Transmembrane</keyword>
<comment type="caution">
    <text evidence="4">The sequence shown here is derived from an EMBL/GenBank/DDBJ whole genome shotgun (WGS) entry which is preliminary data.</text>
</comment>
<accession>A0A9P8M3Q7</accession>
<gene>
    <name evidence="4" type="ORF">MHUMG1_09860</name>
</gene>
<keyword evidence="2" id="KW-1133">Transmembrane helix</keyword>
<evidence type="ECO:0000259" key="3">
    <source>
        <dbReference type="Pfam" id="PF07859"/>
    </source>
</evidence>
<dbReference type="PANTHER" id="PTHR48081">
    <property type="entry name" value="AB HYDROLASE SUPERFAMILY PROTEIN C4A8.06C"/>
    <property type="match status" value="1"/>
</dbReference>
<evidence type="ECO:0000256" key="2">
    <source>
        <dbReference type="SAM" id="Phobius"/>
    </source>
</evidence>
<keyword evidence="5" id="KW-1185">Reference proteome</keyword>
<sequence>MERPLLSKQPFKAIFILCFLATSSVHVALLAIKYLIRPLRPLPARGWGPSLLSAITKMTFRLLAKTRLQYVLCDDPSLNKDRYLLIEPPAAHVFSGVLAASDSVKPAPLGALWFPSPPPSRQNMDELKKQRVILHFPGGAFVIALGQKKFGSVIADTLMKHLKATRTLWAQYRLCDGSPDSCFPAAIQDALTFYAYVLGLGIDPKNIIVSGDSAGGNVALGLLRHLESVQGQGQQPLPMPGGAIILSPWVNVSAQSGRHYDQCTNSPSDNLCGALLQWGADAYRPREELSSEVEAYVSPLHHPFKLSIPLFIHDGAAEGFHEDIEAFADEMMEMNSGRVEFRSTPLGAHDVILLHQDFGITREFEADLGHAASLLC</sequence>
<feature type="transmembrane region" description="Helical" evidence="2">
    <location>
        <begin position="13"/>
        <end position="36"/>
    </location>
</feature>
<dbReference type="GO" id="GO:0016787">
    <property type="term" value="F:hydrolase activity"/>
    <property type="evidence" value="ECO:0007669"/>
    <property type="project" value="UniProtKB-KW"/>
</dbReference>
<evidence type="ECO:0000313" key="4">
    <source>
        <dbReference type="EMBL" id="KAH0592359.1"/>
    </source>
</evidence>
<dbReference type="EMBL" id="JACEFI010000032">
    <property type="protein sequence ID" value="KAH0592359.1"/>
    <property type="molecule type" value="Genomic_DNA"/>
</dbReference>
<dbReference type="InterPro" id="IPR050300">
    <property type="entry name" value="GDXG_lipolytic_enzyme"/>
</dbReference>
<evidence type="ECO:0000313" key="5">
    <source>
        <dbReference type="Proteomes" id="UP000764110"/>
    </source>
</evidence>
<dbReference type="SUPFAM" id="SSF53474">
    <property type="entry name" value="alpha/beta-Hydrolases"/>
    <property type="match status" value="1"/>
</dbReference>
<protein>
    <recommendedName>
        <fullName evidence="3">Alpha/beta hydrolase fold-3 domain-containing protein</fullName>
    </recommendedName>
</protein>
<reference evidence="4 5" key="1">
    <citation type="submission" date="2020-07" db="EMBL/GenBank/DDBJ databases">
        <title>Metarhizium humberi genome.</title>
        <authorList>
            <person name="Lysoe E."/>
        </authorList>
    </citation>
    <scope>NUCLEOTIDE SEQUENCE [LARGE SCALE GENOMIC DNA]</scope>
    <source>
        <strain evidence="4 5">ESALQ1638</strain>
    </source>
</reference>
<feature type="domain" description="Alpha/beta hydrolase fold-3" evidence="3">
    <location>
        <begin position="133"/>
        <end position="351"/>
    </location>
</feature>
<name>A0A9P8M3Q7_9HYPO</name>
<evidence type="ECO:0000256" key="1">
    <source>
        <dbReference type="ARBA" id="ARBA00022801"/>
    </source>
</evidence>
<proteinExistence type="predicted"/>
<dbReference type="PANTHER" id="PTHR48081:SF8">
    <property type="entry name" value="ALPHA_BETA HYDROLASE FOLD-3 DOMAIN-CONTAINING PROTEIN-RELATED"/>
    <property type="match status" value="1"/>
</dbReference>
<dbReference type="InterPro" id="IPR013094">
    <property type="entry name" value="AB_hydrolase_3"/>
</dbReference>
<organism evidence="4 5">
    <name type="scientific">Metarhizium humberi</name>
    <dbReference type="NCBI Taxonomy" id="2596975"/>
    <lineage>
        <taxon>Eukaryota</taxon>
        <taxon>Fungi</taxon>
        <taxon>Dikarya</taxon>
        <taxon>Ascomycota</taxon>
        <taxon>Pezizomycotina</taxon>
        <taxon>Sordariomycetes</taxon>
        <taxon>Hypocreomycetidae</taxon>
        <taxon>Hypocreales</taxon>
        <taxon>Clavicipitaceae</taxon>
        <taxon>Metarhizium</taxon>
    </lineage>
</organism>
<dbReference type="AlphaFoldDB" id="A0A9P8M3Q7"/>
<keyword evidence="1" id="KW-0378">Hydrolase</keyword>
<dbReference type="Pfam" id="PF07859">
    <property type="entry name" value="Abhydrolase_3"/>
    <property type="match status" value="1"/>
</dbReference>